<dbReference type="EMBL" id="CAJNNV010018288">
    <property type="protein sequence ID" value="CAE8605751.1"/>
    <property type="molecule type" value="Genomic_DNA"/>
</dbReference>
<dbReference type="AlphaFoldDB" id="A0A813EX66"/>
<feature type="non-terminal residue" evidence="1">
    <location>
        <position position="1"/>
    </location>
</feature>
<evidence type="ECO:0000313" key="2">
    <source>
        <dbReference type="Proteomes" id="UP000654075"/>
    </source>
</evidence>
<gene>
    <name evidence="1" type="ORF">PGLA1383_LOCUS23853</name>
</gene>
<reference evidence="1" key="1">
    <citation type="submission" date="2021-02" db="EMBL/GenBank/DDBJ databases">
        <authorList>
            <person name="Dougan E. K."/>
            <person name="Rhodes N."/>
            <person name="Thang M."/>
            <person name="Chan C."/>
        </authorList>
    </citation>
    <scope>NUCLEOTIDE SEQUENCE</scope>
</reference>
<organism evidence="1 2">
    <name type="scientific">Polarella glacialis</name>
    <name type="common">Dinoflagellate</name>
    <dbReference type="NCBI Taxonomy" id="89957"/>
    <lineage>
        <taxon>Eukaryota</taxon>
        <taxon>Sar</taxon>
        <taxon>Alveolata</taxon>
        <taxon>Dinophyceae</taxon>
        <taxon>Suessiales</taxon>
        <taxon>Suessiaceae</taxon>
        <taxon>Polarella</taxon>
    </lineage>
</organism>
<name>A0A813EX66_POLGL</name>
<protein>
    <submittedName>
        <fullName evidence="1">Uncharacterized protein</fullName>
    </submittedName>
</protein>
<evidence type="ECO:0000313" key="1">
    <source>
        <dbReference type="EMBL" id="CAE8605751.1"/>
    </source>
</evidence>
<sequence length="77" mass="9161">ELDELQGCKPEESSLTKPLPMLPVWTFTRFRICAGRRPLLELGCCCCCRWWWWWCCCWCCCCCCHGMKKRLVQPELP</sequence>
<proteinExistence type="predicted"/>
<comment type="caution">
    <text evidence="1">The sequence shown here is derived from an EMBL/GenBank/DDBJ whole genome shotgun (WGS) entry which is preliminary data.</text>
</comment>
<keyword evidence="2" id="KW-1185">Reference proteome</keyword>
<accession>A0A813EX66</accession>
<dbReference type="Proteomes" id="UP000654075">
    <property type="component" value="Unassembled WGS sequence"/>
</dbReference>